<feature type="transmembrane region" description="Helical" evidence="4">
    <location>
        <begin position="321"/>
        <end position="341"/>
    </location>
</feature>
<dbReference type="AlphaFoldDB" id="A0AAE3RBM1"/>
<keyword evidence="3 6" id="KW-0808">Transferase</keyword>
<proteinExistence type="inferred from homology"/>
<dbReference type="Gene3D" id="3.90.550.10">
    <property type="entry name" value="Spore Coat Polysaccharide Biosynthesis Protein SpsA, Chain A"/>
    <property type="match status" value="1"/>
</dbReference>
<feature type="transmembrane region" description="Helical" evidence="4">
    <location>
        <begin position="14"/>
        <end position="37"/>
    </location>
</feature>
<feature type="domain" description="Glycosyltransferase 2-like" evidence="5">
    <location>
        <begin position="59"/>
        <end position="202"/>
    </location>
</feature>
<keyword evidence="4" id="KW-0812">Transmembrane</keyword>
<gene>
    <name evidence="6" type="ORF">QNI22_27680</name>
</gene>
<accession>A0AAE3RBM1</accession>
<evidence type="ECO:0000256" key="4">
    <source>
        <dbReference type="SAM" id="Phobius"/>
    </source>
</evidence>
<dbReference type="RefSeq" id="WP_314515791.1">
    <property type="nucleotide sequence ID" value="NZ_JASJOU010000012.1"/>
</dbReference>
<dbReference type="InterPro" id="IPR029044">
    <property type="entry name" value="Nucleotide-diphossugar_trans"/>
</dbReference>
<dbReference type="Pfam" id="PF00535">
    <property type="entry name" value="Glycos_transf_2"/>
    <property type="match status" value="1"/>
</dbReference>
<dbReference type="SUPFAM" id="SSF53448">
    <property type="entry name" value="Nucleotide-diphospho-sugar transferases"/>
    <property type="match status" value="1"/>
</dbReference>
<evidence type="ECO:0000256" key="1">
    <source>
        <dbReference type="ARBA" id="ARBA00006739"/>
    </source>
</evidence>
<dbReference type="Proteomes" id="UP001232063">
    <property type="component" value="Unassembled WGS sequence"/>
</dbReference>
<name>A0AAE3RBM1_9BACT</name>
<comment type="caution">
    <text evidence="6">The sequence shown here is derived from an EMBL/GenBank/DDBJ whole genome shotgun (WGS) entry which is preliminary data.</text>
</comment>
<sequence>MISELPLFTHYPPYINILFCVFVGTIIISLFYQLFFFSRLAFYKEIQQKESEQEWPGVSVVVCAWNELENLKKLIPLLLKQNYPHFEIVIVDDRSDDECYDFLLFESFKHPQLNLVRINDTPDHISSKKYALTLGIKAAQYDIILLTDADCLPESENWISYMTSPIRDEKKVVLGFSPYKYDTGFLNFLIRHETFYTAVQYMSFAVAGLPYMGVGRNLSYRKSLFIQNKGFHSHLRVVGGDDDLFVGEVANKKNTSICILPEAFMVSEPKSTFKTWFRQKRRHLNVGKKYKLRNKILLAMLSLSQLLFWICGILLVSFQAFIPFVVIGWLIRTIIQTWLLYRIARRLDESIEWYTLPLFDFFYTFYYMFIGTWALFTKRASWS</sequence>
<organism evidence="6 7">
    <name type="scientific">Xanthocytophaga agilis</name>
    <dbReference type="NCBI Taxonomy" id="3048010"/>
    <lineage>
        <taxon>Bacteria</taxon>
        <taxon>Pseudomonadati</taxon>
        <taxon>Bacteroidota</taxon>
        <taxon>Cytophagia</taxon>
        <taxon>Cytophagales</taxon>
        <taxon>Rhodocytophagaceae</taxon>
        <taxon>Xanthocytophaga</taxon>
    </lineage>
</organism>
<keyword evidence="4" id="KW-0472">Membrane</keyword>
<evidence type="ECO:0000259" key="5">
    <source>
        <dbReference type="Pfam" id="PF00535"/>
    </source>
</evidence>
<dbReference type="InterPro" id="IPR001173">
    <property type="entry name" value="Glyco_trans_2-like"/>
</dbReference>
<evidence type="ECO:0000256" key="3">
    <source>
        <dbReference type="ARBA" id="ARBA00022679"/>
    </source>
</evidence>
<keyword evidence="4" id="KW-1133">Transmembrane helix</keyword>
<evidence type="ECO:0000313" key="6">
    <source>
        <dbReference type="EMBL" id="MDJ1504473.1"/>
    </source>
</evidence>
<dbReference type="GO" id="GO:0016757">
    <property type="term" value="F:glycosyltransferase activity"/>
    <property type="evidence" value="ECO:0007669"/>
    <property type="project" value="UniProtKB-KW"/>
</dbReference>
<dbReference type="PANTHER" id="PTHR43630">
    <property type="entry name" value="POLY-BETA-1,6-N-ACETYL-D-GLUCOSAMINE SYNTHASE"/>
    <property type="match status" value="1"/>
</dbReference>
<protein>
    <submittedName>
        <fullName evidence="6">Glycosyltransferase</fullName>
        <ecNumber evidence="6">2.4.-.-</ecNumber>
    </submittedName>
</protein>
<evidence type="ECO:0000313" key="7">
    <source>
        <dbReference type="Proteomes" id="UP001232063"/>
    </source>
</evidence>
<keyword evidence="2 6" id="KW-0328">Glycosyltransferase</keyword>
<dbReference type="EMBL" id="JASJOU010000012">
    <property type="protein sequence ID" value="MDJ1504473.1"/>
    <property type="molecule type" value="Genomic_DNA"/>
</dbReference>
<feature type="transmembrane region" description="Helical" evidence="4">
    <location>
        <begin position="296"/>
        <end position="315"/>
    </location>
</feature>
<reference evidence="6" key="1">
    <citation type="submission" date="2023-05" db="EMBL/GenBank/DDBJ databases">
        <authorList>
            <person name="Zhang X."/>
        </authorList>
    </citation>
    <scope>NUCLEOTIDE SEQUENCE</scope>
    <source>
        <strain evidence="6">BD1B2-1</strain>
    </source>
</reference>
<comment type="similarity">
    <text evidence="1">Belongs to the glycosyltransferase 2 family.</text>
</comment>
<dbReference type="PANTHER" id="PTHR43630:SF1">
    <property type="entry name" value="POLY-BETA-1,6-N-ACETYL-D-GLUCOSAMINE SYNTHASE"/>
    <property type="match status" value="1"/>
</dbReference>
<evidence type="ECO:0000256" key="2">
    <source>
        <dbReference type="ARBA" id="ARBA00022676"/>
    </source>
</evidence>
<dbReference type="EC" id="2.4.-.-" evidence="6"/>
<feature type="transmembrane region" description="Helical" evidence="4">
    <location>
        <begin position="353"/>
        <end position="376"/>
    </location>
</feature>
<keyword evidence="7" id="KW-1185">Reference proteome</keyword>